<sequence>MKRWLATWVLMVALPWSAMATNAPDPSASRKVLFIGNSITYTNNLPSAFAALVSGQRPGSTVSVDMYVKGAAALADFVRDESLRSALRDNHYTDVIVQERGGNAICAATSSSDIGEACRAVVKAHEAISRMVRRSGATVYYLGTYQQSDTANLLLVKGERRLADAMSARYIDIADGLTEVRQRHPDLPWIYDDGSHPGVATVGFMAAQIYVAVFGSKPGAQEICMTDPLYHPYTTFDGMVHIGQNDKPRPRQCLLSEAEMRTVLN</sequence>
<keyword evidence="3" id="KW-1185">Reference proteome</keyword>
<dbReference type="InterPro" id="IPR036514">
    <property type="entry name" value="SGNH_hydro_sf"/>
</dbReference>
<proteinExistence type="predicted"/>
<reference evidence="2 3" key="1">
    <citation type="submission" date="2019-03" db="EMBL/GenBank/DDBJ databases">
        <title>Above-ground endophytic microbial communities from plants in different locations in the United States.</title>
        <authorList>
            <person name="Frank C."/>
        </authorList>
    </citation>
    <scope>NUCLEOTIDE SEQUENCE [LARGE SCALE GENOMIC DNA]</scope>
    <source>
        <strain evidence="2 3">LP_13_YM</strain>
    </source>
</reference>
<feature type="chain" id="PRO_5020412330" evidence="1">
    <location>
        <begin position="21"/>
        <end position="265"/>
    </location>
</feature>
<evidence type="ECO:0000313" key="3">
    <source>
        <dbReference type="Proteomes" id="UP000295645"/>
    </source>
</evidence>
<dbReference type="Gene3D" id="3.40.50.1110">
    <property type="entry name" value="SGNH hydrolase"/>
    <property type="match status" value="1"/>
</dbReference>
<feature type="signal peptide" evidence="1">
    <location>
        <begin position="1"/>
        <end position="20"/>
    </location>
</feature>
<evidence type="ECO:0000313" key="2">
    <source>
        <dbReference type="EMBL" id="TCV91632.1"/>
    </source>
</evidence>
<dbReference type="SUPFAM" id="SSF52266">
    <property type="entry name" value="SGNH hydrolase"/>
    <property type="match status" value="1"/>
</dbReference>
<dbReference type="RefSeq" id="WP_132147103.1">
    <property type="nucleotide sequence ID" value="NZ_SMCS01000010.1"/>
</dbReference>
<accession>A0A4R3YI04</accession>
<evidence type="ECO:0000256" key="1">
    <source>
        <dbReference type="SAM" id="SignalP"/>
    </source>
</evidence>
<gene>
    <name evidence="2" type="ORF">EC912_11062</name>
</gene>
<dbReference type="OrthoDB" id="9792428at2"/>
<protein>
    <submittedName>
        <fullName evidence="2">Lysophospholipase L1-like esterase</fullName>
    </submittedName>
</protein>
<dbReference type="Proteomes" id="UP000295645">
    <property type="component" value="Unassembled WGS sequence"/>
</dbReference>
<name>A0A4R3YI04_9GAMM</name>
<dbReference type="GO" id="GO:0016788">
    <property type="term" value="F:hydrolase activity, acting on ester bonds"/>
    <property type="evidence" value="ECO:0007669"/>
    <property type="project" value="UniProtKB-ARBA"/>
</dbReference>
<organism evidence="2 3">
    <name type="scientific">Luteibacter rhizovicinus</name>
    <dbReference type="NCBI Taxonomy" id="242606"/>
    <lineage>
        <taxon>Bacteria</taxon>
        <taxon>Pseudomonadati</taxon>
        <taxon>Pseudomonadota</taxon>
        <taxon>Gammaproteobacteria</taxon>
        <taxon>Lysobacterales</taxon>
        <taxon>Rhodanobacteraceae</taxon>
        <taxon>Luteibacter</taxon>
    </lineage>
</organism>
<dbReference type="CDD" id="cd00229">
    <property type="entry name" value="SGNH_hydrolase"/>
    <property type="match status" value="1"/>
</dbReference>
<keyword evidence="1" id="KW-0732">Signal</keyword>
<comment type="caution">
    <text evidence="2">The sequence shown here is derived from an EMBL/GenBank/DDBJ whole genome shotgun (WGS) entry which is preliminary data.</text>
</comment>
<dbReference type="EMBL" id="SMCS01000010">
    <property type="protein sequence ID" value="TCV91632.1"/>
    <property type="molecule type" value="Genomic_DNA"/>
</dbReference>
<dbReference type="AlphaFoldDB" id="A0A4R3YI04"/>